<dbReference type="GO" id="GO:0042578">
    <property type="term" value="F:phosphoric ester hydrolase activity"/>
    <property type="evidence" value="ECO:0007669"/>
    <property type="project" value="TreeGrafter"/>
</dbReference>
<dbReference type="SMART" id="SM00278">
    <property type="entry name" value="HhH1"/>
    <property type="match status" value="3"/>
</dbReference>
<feature type="domain" description="Helix-hairpin-helix DNA-binding motif class 1" evidence="22">
    <location>
        <begin position="91"/>
        <end position="110"/>
    </location>
</feature>
<feature type="domain" description="Helix-hairpin-helix DNA-binding motif class 1" evidence="22">
    <location>
        <begin position="51"/>
        <end position="70"/>
    </location>
</feature>
<feature type="domain" description="Polymerase/histidinol phosphatase N-terminal" evidence="23">
    <location>
        <begin position="337"/>
        <end position="416"/>
    </location>
</feature>
<organism evidence="25 26">
    <name type="scientific">Hydrogenispora ethanolica</name>
    <dbReference type="NCBI Taxonomy" id="1082276"/>
    <lineage>
        <taxon>Bacteria</taxon>
        <taxon>Bacillati</taxon>
        <taxon>Bacillota</taxon>
        <taxon>Hydrogenispora</taxon>
    </lineage>
</organism>
<dbReference type="Gene3D" id="1.10.150.110">
    <property type="entry name" value="DNA polymerase beta, N-terminal domain-like"/>
    <property type="match status" value="1"/>
</dbReference>
<keyword evidence="14" id="KW-0915">Sodium</keyword>
<dbReference type="OrthoDB" id="9808747at2"/>
<keyword evidence="9" id="KW-0548">Nucleotidyltransferase</keyword>
<dbReference type="Pfam" id="PF02811">
    <property type="entry name" value="PHP"/>
    <property type="match status" value="1"/>
</dbReference>
<dbReference type="InterPro" id="IPR010996">
    <property type="entry name" value="HHH_MUS81"/>
</dbReference>
<proteinExistence type="predicted"/>
<comment type="subcellular location">
    <subcellularLocation>
        <location evidence="2">Cytoplasm</location>
    </subcellularLocation>
</comment>
<protein>
    <recommendedName>
        <fullName evidence="5">DNA polymerase beta</fullName>
        <ecNumber evidence="3">2.7.7.7</ecNumber>
        <ecNumber evidence="4">4.2.99.18</ecNumber>
    </recommendedName>
    <alternativeName>
        <fullName evidence="16">5'-deoxyribose-phosphate lyase</fullName>
    </alternativeName>
    <alternativeName>
        <fullName evidence="17">AP lyase</fullName>
    </alternativeName>
</protein>
<comment type="cofactor">
    <cofactor evidence="1">
        <name>Mg(2+)</name>
        <dbReference type="ChEBI" id="CHEBI:18420"/>
    </cofactor>
</comment>
<gene>
    <name evidence="25" type="ORF">EDC14_100943</name>
</gene>
<evidence type="ECO:0000256" key="11">
    <source>
        <dbReference type="ARBA" id="ARBA00022763"/>
    </source>
</evidence>
<dbReference type="InterPro" id="IPR047967">
    <property type="entry name" value="PolX_PHP"/>
</dbReference>
<dbReference type="InterPro" id="IPR029398">
    <property type="entry name" value="PolB_thumb"/>
</dbReference>
<evidence type="ECO:0000256" key="1">
    <source>
        <dbReference type="ARBA" id="ARBA00001946"/>
    </source>
</evidence>
<evidence type="ECO:0000313" key="25">
    <source>
        <dbReference type="EMBL" id="TCL70726.1"/>
    </source>
</evidence>
<evidence type="ECO:0000256" key="6">
    <source>
        <dbReference type="ARBA" id="ARBA00022481"/>
    </source>
</evidence>
<evidence type="ECO:0000256" key="17">
    <source>
        <dbReference type="ARBA" id="ARBA00035726"/>
    </source>
</evidence>
<dbReference type="PRINTS" id="PR00870">
    <property type="entry name" value="DNAPOLXBETA"/>
</dbReference>
<dbReference type="InterPro" id="IPR037160">
    <property type="entry name" value="DNA_Pol_thumb_sf"/>
</dbReference>
<evidence type="ECO:0000256" key="2">
    <source>
        <dbReference type="ARBA" id="ARBA00004496"/>
    </source>
</evidence>
<dbReference type="Gene3D" id="3.20.20.140">
    <property type="entry name" value="Metal-dependent hydrolases"/>
    <property type="match status" value="1"/>
</dbReference>
<accession>A0A4R1RVY2</accession>
<evidence type="ECO:0000259" key="23">
    <source>
        <dbReference type="SMART" id="SM00481"/>
    </source>
</evidence>
<evidence type="ECO:0000256" key="16">
    <source>
        <dbReference type="ARBA" id="ARBA00035717"/>
    </source>
</evidence>
<dbReference type="CDD" id="cd07436">
    <property type="entry name" value="PHP_PolX"/>
    <property type="match status" value="1"/>
</dbReference>
<evidence type="ECO:0000256" key="15">
    <source>
        <dbReference type="ARBA" id="ARBA00023204"/>
    </source>
</evidence>
<dbReference type="AlphaFoldDB" id="A0A4R1RVY2"/>
<keyword evidence="7" id="KW-0237">DNA synthesis</keyword>
<evidence type="ECO:0000259" key="24">
    <source>
        <dbReference type="SMART" id="SM00483"/>
    </source>
</evidence>
<dbReference type="SMART" id="SM00481">
    <property type="entry name" value="POLIIIAc"/>
    <property type="match status" value="1"/>
</dbReference>
<keyword evidence="15" id="KW-0234">DNA repair</keyword>
<dbReference type="Gene3D" id="3.30.460.10">
    <property type="entry name" value="Beta Polymerase, domain 2"/>
    <property type="match status" value="1"/>
</dbReference>
<dbReference type="SUPFAM" id="SSF47781">
    <property type="entry name" value="RuvA domain 2-like"/>
    <property type="match status" value="1"/>
</dbReference>
<dbReference type="GO" id="GO:0005829">
    <property type="term" value="C:cytosol"/>
    <property type="evidence" value="ECO:0007669"/>
    <property type="project" value="TreeGrafter"/>
</dbReference>
<evidence type="ECO:0000256" key="3">
    <source>
        <dbReference type="ARBA" id="ARBA00012417"/>
    </source>
</evidence>
<sequence>MDRHDLARIFNEIGTFLELQGENPFKSRAYYNAARTIENLNVELEELAREGRLGEIPGFGPAIIQKISEWFQTGTIAYYENLKRAIPSGLVELLGVPGLGPKKISQVHQTLGIASLEELEEACEANRLAGLPGFGAKTQEKIVAGIRFLKEHRGEYLLYEALAQGLALREQLAGHPLVERVELAGSCRRFKEIVKDLDLVAGTADPDAVIQFFQQLPEVAQVVASGSTKSTVVLHSGINVDLRVVAPREFSHALQHFTGSKEHNTALRHLAKEQGYKVNEYGLFQADEPRYCRDEAALYEALGLRYIPPELRENLGELEAAAEGRLPRLVEAGDLRGLFHIHTTYSDGGNTLRELLLAAQERGYAYLGVSDHSQAAVYAHGLTREKLLLQWAEIDRLNEEFPGFRIFKGIEADILPSGELDYDRDSLCRFDFVIGSIHSQFRMSRAEMTGRLLKAMDNPFLTMLGHPTGRILLGRPGYEVDLEPIIAKAAERRIVIELNANPYRLDLDWRWCRRAKELGVMLAVNPDAHSVAELDLARRSLPLARKGWLEAKDLLNTRSTAEIVQYLAEKKPD</sequence>
<dbReference type="NCBIfam" id="NF006375">
    <property type="entry name" value="PRK08609.1"/>
    <property type="match status" value="1"/>
</dbReference>
<dbReference type="GO" id="GO:0140078">
    <property type="term" value="F:class I DNA-(apurinic or apyrimidinic site) endonuclease activity"/>
    <property type="evidence" value="ECO:0007669"/>
    <property type="project" value="UniProtKB-EC"/>
</dbReference>
<evidence type="ECO:0000256" key="14">
    <source>
        <dbReference type="ARBA" id="ARBA00023053"/>
    </source>
</evidence>
<feature type="domain" description="Helix-hairpin-helix DNA-binding motif class 1" evidence="22">
    <location>
        <begin position="126"/>
        <end position="145"/>
    </location>
</feature>
<dbReference type="Pfam" id="PF14520">
    <property type="entry name" value="HHH_5"/>
    <property type="match status" value="1"/>
</dbReference>
<comment type="function">
    <text evidence="20">Repair polymerase that plays a key role in base-excision repair. During this process, the damaged base is excised by specific DNA glycosylases, the DNA backbone is nicked at the abasic site by an apurinic/apyrimidic (AP) endonuclease, and POLB removes 5'-deoxyribose-phosphate from the preincised AP site acting as a 5'-deoxyribose-phosphate lyase (5'-dRP lyase); through its DNA polymerase activity, it adds one nucleotide to the 3' end of the arising single-nucleotide gap. Conducts 'gap-filling' DNA synthesis in a stepwise distributive fashion rather than in a processive fashion as for other DNA polymerases. It is also able to cleave sugar-phosphate bonds 3' to an intact AP site, acting as an AP lyase.</text>
</comment>
<dbReference type="InterPro" id="IPR022311">
    <property type="entry name" value="PolX-like"/>
</dbReference>
<dbReference type="SMART" id="SM00483">
    <property type="entry name" value="POLXc"/>
    <property type="match status" value="1"/>
</dbReference>
<dbReference type="EC" id="4.2.99.18" evidence="4"/>
<evidence type="ECO:0000256" key="19">
    <source>
        <dbReference type="ARBA" id="ARBA00044678"/>
    </source>
</evidence>
<evidence type="ECO:0000256" key="7">
    <source>
        <dbReference type="ARBA" id="ARBA00022634"/>
    </source>
</evidence>
<dbReference type="InterPro" id="IPR016195">
    <property type="entry name" value="Pol/histidinol_Pase-like"/>
</dbReference>
<dbReference type="GO" id="GO:0003887">
    <property type="term" value="F:DNA-directed DNA polymerase activity"/>
    <property type="evidence" value="ECO:0007669"/>
    <property type="project" value="UniProtKB-KW"/>
</dbReference>
<keyword evidence="6" id="KW-0488">Methylation</keyword>
<dbReference type="InterPro" id="IPR004013">
    <property type="entry name" value="PHP_dom"/>
</dbReference>
<keyword evidence="13" id="KW-0239">DNA-directed DNA polymerase</keyword>
<dbReference type="PIRSF" id="PIRSF005047">
    <property type="entry name" value="UCP005047_YshC"/>
    <property type="match status" value="1"/>
</dbReference>
<keyword evidence="11" id="KW-0227">DNA damage</keyword>
<comment type="caution">
    <text evidence="25">The sequence shown here is derived from an EMBL/GenBank/DDBJ whole genome shotgun (WGS) entry which is preliminary data.</text>
</comment>
<dbReference type="Gene3D" id="1.10.150.20">
    <property type="entry name" value="5' to 3' exonuclease, C-terminal subdomain"/>
    <property type="match status" value="1"/>
</dbReference>
<comment type="catalytic activity">
    <reaction evidence="19">
        <text>a 5'-end 2'-deoxyribose-2'-deoxyribonucleotide-DNA = (2E,4S)-4-hydroxypenten-2-al-5-phosphate + a 5'-end 5'-phospho-2'-deoxyribonucleoside-DNA + H(+)</text>
        <dbReference type="Rhea" id="RHEA:76255"/>
        <dbReference type="Rhea" id="RHEA-COMP:13180"/>
        <dbReference type="Rhea" id="RHEA-COMP:18657"/>
        <dbReference type="ChEBI" id="CHEBI:15378"/>
        <dbReference type="ChEBI" id="CHEBI:136412"/>
        <dbReference type="ChEBI" id="CHEBI:195194"/>
        <dbReference type="ChEBI" id="CHEBI:195195"/>
    </reaction>
</comment>
<dbReference type="InterPro" id="IPR027421">
    <property type="entry name" value="DNA_pol_lamdba_lyase_dom_sf"/>
</dbReference>
<evidence type="ECO:0000256" key="9">
    <source>
        <dbReference type="ARBA" id="ARBA00022695"/>
    </source>
</evidence>
<dbReference type="EMBL" id="SLUN01000009">
    <property type="protein sequence ID" value="TCL70726.1"/>
    <property type="molecule type" value="Genomic_DNA"/>
</dbReference>
<evidence type="ECO:0000256" key="5">
    <source>
        <dbReference type="ARBA" id="ARBA00020020"/>
    </source>
</evidence>
<dbReference type="SUPFAM" id="SSF81301">
    <property type="entry name" value="Nucleotidyltransferase"/>
    <property type="match status" value="1"/>
</dbReference>
<dbReference type="GO" id="GO:0003677">
    <property type="term" value="F:DNA binding"/>
    <property type="evidence" value="ECO:0007669"/>
    <property type="project" value="InterPro"/>
</dbReference>
<evidence type="ECO:0000256" key="10">
    <source>
        <dbReference type="ARBA" id="ARBA00022705"/>
    </source>
</evidence>
<evidence type="ECO:0000256" key="12">
    <source>
        <dbReference type="ARBA" id="ARBA00022843"/>
    </source>
</evidence>
<evidence type="ECO:0000256" key="4">
    <source>
        <dbReference type="ARBA" id="ARBA00012720"/>
    </source>
</evidence>
<comment type="catalytic activity">
    <reaction evidence="18">
        <text>2'-deoxyribonucleotide-(2'-deoxyribose 5'-phosphate)-2'-deoxyribonucleotide-DNA = a 3'-end 2'-deoxyribonucleotide-(2,3-dehydro-2,3-deoxyribose 5'-phosphate)-DNA + a 5'-end 5'-phospho-2'-deoxyribonucleoside-DNA + H(+)</text>
        <dbReference type="Rhea" id="RHEA:66592"/>
        <dbReference type="Rhea" id="RHEA-COMP:13180"/>
        <dbReference type="Rhea" id="RHEA-COMP:16897"/>
        <dbReference type="Rhea" id="RHEA-COMP:17067"/>
        <dbReference type="ChEBI" id="CHEBI:15378"/>
        <dbReference type="ChEBI" id="CHEBI:136412"/>
        <dbReference type="ChEBI" id="CHEBI:157695"/>
        <dbReference type="ChEBI" id="CHEBI:167181"/>
        <dbReference type="EC" id="4.2.99.18"/>
    </reaction>
</comment>
<dbReference type="PANTHER" id="PTHR36928:SF1">
    <property type="entry name" value="PHOSPHATASE YCDX-RELATED"/>
    <property type="match status" value="1"/>
</dbReference>
<name>A0A4R1RVY2_HYDET</name>
<dbReference type="SUPFAM" id="SSF47802">
    <property type="entry name" value="DNA polymerase beta, N-terminal domain-like"/>
    <property type="match status" value="1"/>
</dbReference>
<dbReference type="InterPro" id="IPR050243">
    <property type="entry name" value="PHP_phosphatase"/>
</dbReference>
<evidence type="ECO:0000313" key="26">
    <source>
        <dbReference type="Proteomes" id="UP000295008"/>
    </source>
</evidence>
<feature type="domain" description="DNA-directed DNA polymerase X" evidence="24">
    <location>
        <begin position="1"/>
        <end position="313"/>
    </location>
</feature>
<dbReference type="InterPro" id="IPR003141">
    <property type="entry name" value="Pol/His_phosphatase_N"/>
</dbReference>
<evidence type="ECO:0000256" key="21">
    <source>
        <dbReference type="ARBA" id="ARBA00049244"/>
    </source>
</evidence>
<evidence type="ECO:0000256" key="18">
    <source>
        <dbReference type="ARBA" id="ARBA00044632"/>
    </source>
</evidence>
<keyword evidence="8" id="KW-0808">Transferase</keyword>
<evidence type="ECO:0000256" key="8">
    <source>
        <dbReference type="ARBA" id="ARBA00022679"/>
    </source>
</evidence>
<dbReference type="Gene3D" id="3.30.210.10">
    <property type="entry name" value="DNA polymerase, thumb domain"/>
    <property type="match status" value="1"/>
</dbReference>
<dbReference type="GO" id="GO:0008270">
    <property type="term" value="F:zinc ion binding"/>
    <property type="evidence" value="ECO:0007669"/>
    <property type="project" value="TreeGrafter"/>
</dbReference>
<evidence type="ECO:0000256" key="13">
    <source>
        <dbReference type="ARBA" id="ARBA00022932"/>
    </source>
</evidence>
<dbReference type="Proteomes" id="UP000295008">
    <property type="component" value="Unassembled WGS sequence"/>
</dbReference>
<keyword evidence="10" id="KW-0235">DNA replication</keyword>
<dbReference type="CDD" id="cd00141">
    <property type="entry name" value="NT_POLXc"/>
    <property type="match status" value="1"/>
</dbReference>
<comment type="catalytic activity">
    <reaction evidence="21">
        <text>DNA(n) + a 2'-deoxyribonucleoside 5'-triphosphate = DNA(n+1) + diphosphate</text>
        <dbReference type="Rhea" id="RHEA:22508"/>
        <dbReference type="Rhea" id="RHEA-COMP:17339"/>
        <dbReference type="Rhea" id="RHEA-COMP:17340"/>
        <dbReference type="ChEBI" id="CHEBI:33019"/>
        <dbReference type="ChEBI" id="CHEBI:61560"/>
        <dbReference type="ChEBI" id="CHEBI:173112"/>
        <dbReference type="EC" id="2.7.7.7"/>
    </reaction>
</comment>
<keyword evidence="12" id="KW-0832">Ubl conjugation</keyword>
<dbReference type="PANTHER" id="PTHR36928">
    <property type="entry name" value="PHOSPHATASE YCDX-RELATED"/>
    <property type="match status" value="1"/>
</dbReference>
<dbReference type="Pfam" id="PF14716">
    <property type="entry name" value="HHH_8"/>
    <property type="match status" value="1"/>
</dbReference>
<dbReference type="EC" id="2.7.7.7" evidence="3"/>
<dbReference type="GO" id="GO:0006281">
    <property type="term" value="P:DNA repair"/>
    <property type="evidence" value="ECO:0007669"/>
    <property type="project" value="UniProtKB-KW"/>
</dbReference>
<evidence type="ECO:0000259" key="22">
    <source>
        <dbReference type="SMART" id="SM00278"/>
    </source>
</evidence>
<dbReference type="InterPro" id="IPR002008">
    <property type="entry name" value="DNA_pol_X_beta-like"/>
</dbReference>
<dbReference type="InterPro" id="IPR010994">
    <property type="entry name" value="RuvA_2-like"/>
</dbReference>
<dbReference type="Pfam" id="PF14791">
    <property type="entry name" value="DNA_pol_B_thumb"/>
    <property type="match status" value="1"/>
</dbReference>
<dbReference type="RefSeq" id="WP_132014003.1">
    <property type="nucleotide sequence ID" value="NZ_SLUN01000009.1"/>
</dbReference>
<keyword evidence="26" id="KW-1185">Reference proteome</keyword>
<dbReference type="InterPro" id="IPR043519">
    <property type="entry name" value="NT_sf"/>
</dbReference>
<dbReference type="InterPro" id="IPR003583">
    <property type="entry name" value="Hlx-hairpin-Hlx_DNA-bd_motif"/>
</dbReference>
<evidence type="ECO:0000256" key="20">
    <source>
        <dbReference type="ARBA" id="ARBA00045548"/>
    </source>
</evidence>
<reference evidence="25 26" key="1">
    <citation type="submission" date="2019-03" db="EMBL/GenBank/DDBJ databases">
        <title>Genomic Encyclopedia of Type Strains, Phase IV (KMG-IV): sequencing the most valuable type-strain genomes for metagenomic binning, comparative biology and taxonomic classification.</title>
        <authorList>
            <person name="Goeker M."/>
        </authorList>
    </citation>
    <scope>NUCLEOTIDE SEQUENCE [LARGE SCALE GENOMIC DNA]</scope>
    <source>
        <strain evidence="25 26">LX-B</strain>
    </source>
</reference>
<dbReference type="SUPFAM" id="SSF89550">
    <property type="entry name" value="PHP domain-like"/>
    <property type="match status" value="1"/>
</dbReference>
<dbReference type="InterPro" id="IPR002054">
    <property type="entry name" value="DNA-dir_DNA_pol_X"/>
</dbReference>